<evidence type="ECO:0000256" key="3">
    <source>
        <dbReference type="ARBA" id="ARBA00012071"/>
    </source>
</evidence>
<dbReference type="GO" id="GO:0005886">
    <property type="term" value="C:plasma membrane"/>
    <property type="evidence" value="ECO:0007669"/>
    <property type="project" value="TreeGrafter"/>
</dbReference>
<keyword evidence="6 13" id="KW-0441">Lipid A biosynthesis</keyword>
<dbReference type="RefSeq" id="WP_104356904.1">
    <property type="nucleotide sequence ID" value="NZ_CP064338.1"/>
</dbReference>
<feature type="compositionally biased region" description="Basic and acidic residues" evidence="14">
    <location>
        <begin position="94"/>
        <end position="103"/>
    </location>
</feature>
<keyword evidence="8 13" id="KW-0547">Nucleotide-binding</keyword>
<evidence type="ECO:0000256" key="2">
    <source>
        <dbReference type="ARBA" id="ARBA00004870"/>
    </source>
</evidence>
<feature type="binding site" evidence="13">
    <location>
        <begin position="60"/>
        <end position="67"/>
    </location>
    <ligand>
        <name>ATP</name>
        <dbReference type="ChEBI" id="CHEBI:30616"/>
    </ligand>
</feature>
<dbReference type="Pfam" id="PF02606">
    <property type="entry name" value="LpxK"/>
    <property type="match status" value="1"/>
</dbReference>
<dbReference type="GO" id="GO:0009029">
    <property type="term" value="F:lipid-A 4'-kinase activity"/>
    <property type="evidence" value="ECO:0007669"/>
    <property type="project" value="UniProtKB-UniRule"/>
</dbReference>
<comment type="pathway">
    <text evidence="2 13">Glycolipid biosynthesis; lipid IV(A) biosynthesis; lipid IV(A) from (3R)-3-hydroxytetradecanoyl-[acyl-carrier-protein] and UDP-N-acetyl-alpha-D-glucosamine: step 6/6.</text>
</comment>
<comment type="similarity">
    <text evidence="13">Belongs to the LpxK family.</text>
</comment>
<proteinExistence type="inferred from homology"/>
<evidence type="ECO:0000256" key="6">
    <source>
        <dbReference type="ARBA" id="ARBA00022556"/>
    </source>
</evidence>
<evidence type="ECO:0000256" key="14">
    <source>
        <dbReference type="SAM" id="MobiDB-lite"/>
    </source>
</evidence>
<keyword evidence="10 13" id="KW-0067">ATP-binding</keyword>
<keyword evidence="16" id="KW-1185">Reference proteome</keyword>
<dbReference type="InterPro" id="IPR003758">
    <property type="entry name" value="LpxK"/>
</dbReference>
<comment type="catalytic activity">
    <reaction evidence="13">
        <text>a lipid A disaccharide + ATP = a lipid IVA + ADP + H(+)</text>
        <dbReference type="Rhea" id="RHEA:67840"/>
        <dbReference type="ChEBI" id="CHEBI:15378"/>
        <dbReference type="ChEBI" id="CHEBI:30616"/>
        <dbReference type="ChEBI" id="CHEBI:176343"/>
        <dbReference type="ChEBI" id="CHEBI:176425"/>
        <dbReference type="ChEBI" id="CHEBI:456216"/>
        <dbReference type="EC" id="2.7.1.130"/>
    </reaction>
</comment>
<keyword evidence="5 13" id="KW-0444">Lipid biosynthesis</keyword>
<evidence type="ECO:0000256" key="13">
    <source>
        <dbReference type="HAMAP-Rule" id="MF_00409"/>
    </source>
</evidence>
<evidence type="ECO:0000313" key="15">
    <source>
        <dbReference type="EMBL" id="PPE70353.1"/>
    </source>
</evidence>
<evidence type="ECO:0000256" key="1">
    <source>
        <dbReference type="ARBA" id="ARBA00002274"/>
    </source>
</evidence>
<dbReference type="EMBL" id="PSNY01000006">
    <property type="protein sequence ID" value="PPE70353.1"/>
    <property type="molecule type" value="Genomic_DNA"/>
</dbReference>
<dbReference type="NCBIfam" id="TIGR00682">
    <property type="entry name" value="lpxK"/>
    <property type="match status" value="1"/>
</dbReference>
<organism evidence="15 16">
    <name type="scientific">Caldimonas thermodepolymerans</name>
    <dbReference type="NCBI Taxonomy" id="215580"/>
    <lineage>
        <taxon>Bacteria</taxon>
        <taxon>Pseudomonadati</taxon>
        <taxon>Pseudomonadota</taxon>
        <taxon>Betaproteobacteria</taxon>
        <taxon>Burkholderiales</taxon>
        <taxon>Sphaerotilaceae</taxon>
        <taxon>Caldimonas</taxon>
    </lineage>
</organism>
<evidence type="ECO:0000256" key="11">
    <source>
        <dbReference type="ARBA" id="ARBA00023098"/>
    </source>
</evidence>
<evidence type="ECO:0000256" key="5">
    <source>
        <dbReference type="ARBA" id="ARBA00022516"/>
    </source>
</evidence>
<dbReference type="UniPathway" id="UPA00359">
    <property type="reaction ID" value="UER00482"/>
</dbReference>
<dbReference type="AlphaFoldDB" id="A0A2S5T5S9"/>
<gene>
    <name evidence="13" type="primary">lpxK</name>
    <name evidence="15" type="ORF">C1702_06630</name>
</gene>
<protein>
    <recommendedName>
        <fullName evidence="4 13">Tetraacyldisaccharide 4'-kinase</fullName>
        <ecNumber evidence="3 13">2.7.1.130</ecNumber>
    </recommendedName>
    <alternativeName>
        <fullName evidence="12 13">Lipid A 4'-kinase</fullName>
    </alternativeName>
</protein>
<dbReference type="PANTHER" id="PTHR42724:SF1">
    <property type="entry name" value="TETRAACYLDISACCHARIDE 4'-KINASE, MITOCHONDRIAL-RELATED"/>
    <property type="match status" value="1"/>
</dbReference>
<keyword evidence="7 13" id="KW-0808">Transferase</keyword>
<evidence type="ECO:0000256" key="12">
    <source>
        <dbReference type="ARBA" id="ARBA00029757"/>
    </source>
</evidence>
<keyword evidence="11 13" id="KW-0443">Lipid metabolism</keyword>
<dbReference type="GO" id="GO:0009244">
    <property type="term" value="P:lipopolysaccharide core region biosynthetic process"/>
    <property type="evidence" value="ECO:0007669"/>
    <property type="project" value="TreeGrafter"/>
</dbReference>
<name>A0A2S5T5S9_9BURK</name>
<reference evidence="15 16" key="1">
    <citation type="submission" date="2018-02" db="EMBL/GenBank/DDBJ databases">
        <title>Reclassifiation of [Polyangium] brachysporum DSM 7029 as Guopingzhaonella breviflexa gen. nov., sp. nov., a member of the family Comamonadaceae.</title>
        <authorList>
            <person name="Tang B."/>
        </authorList>
    </citation>
    <scope>NUCLEOTIDE SEQUENCE [LARGE SCALE GENOMIC DNA]</scope>
    <source>
        <strain evidence="15 16">DSM 15344</strain>
    </source>
</reference>
<comment type="function">
    <text evidence="1 13">Transfers the gamma-phosphate of ATP to the 4'-position of a tetraacyldisaccharide 1-phosphate intermediate (termed DS-1-P) to form tetraacyldisaccharide 1,4'-bis-phosphate (lipid IVA).</text>
</comment>
<dbReference type="GO" id="GO:0009245">
    <property type="term" value="P:lipid A biosynthetic process"/>
    <property type="evidence" value="ECO:0007669"/>
    <property type="project" value="UniProtKB-UniRule"/>
</dbReference>
<evidence type="ECO:0000256" key="4">
    <source>
        <dbReference type="ARBA" id="ARBA00016436"/>
    </source>
</evidence>
<comment type="caution">
    <text evidence="15">The sequence shown here is derived from an EMBL/GenBank/DDBJ whole genome shotgun (WGS) entry which is preliminary data.</text>
</comment>
<evidence type="ECO:0000256" key="8">
    <source>
        <dbReference type="ARBA" id="ARBA00022741"/>
    </source>
</evidence>
<dbReference type="Proteomes" id="UP000239406">
    <property type="component" value="Unassembled WGS sequence"/>
</dbReference>
<dbReference type="SUPFAM" id="SSF52540">
    <property type="entry name" value="P-loop containing nucleoside triphosphate hydrolases"/>
    <property type="match status" value="1"/>
</dbReference>
<feature type="region of interest" description="Disordered" evidence="14">
    <location>
        <begin position="85"/>
        <end position="112"/>
    </location>
</feature>
<sequence>MSWRQRVQAAWLQRGPMACALLPLAGLYAAAVRLRQALYATGLRRRERLPVPVVVVGNVIAGGAGKTPTVIAVVQHLQRRGERPGIVSRGYGGRRHEVPHEVQPDSPAAEVGDEPRLMARRTGVPVVVGADRVAAARALLQAHPDTTVIVSDDGLQHLRLARDVEILVFDERGAGNGWWLPAGPLRESAARRADLLLYNAPVPSTPRPGFVATRRLGDAVPLAAWRAGDRQGLPLPQLAARRVLAAAGIAHPERFFAMLEALGLRPERLPLPDHAALDPLPWCGWDGDVILVTEKDAVKLDAATDPRLHVVALDFEPDPAFFAALDRLLPASSAPAR</sequence>
<evidence type="ECO:0000256" key="10">
    <source>
        <dbReference type="ARBA" id="ARBA00022840"/>
    </source>
</evidence>
<dbReference type="GO" id="GO:0005524">
    <property type="term" value="F:ATP binding"/>
    <property type="evidence" value="ECO:0007669"/>
    <property type="project" value="UniProtKB-UniRule"/>
</dbReference>
<dbReference type="PANTHER" id="PTHR42724">
    <property type="entry name" value="TETRAACYLDISACCHARIDE 4'-KINASE"/>
    <property type="match status" value="1"/>
</dbReference>
<accession>A0A2S5T5S9</accession>
<dbReference type="EC" id="2.7.1.130" evidence="3 13"/>
<dbReference type="HAMAP" id="MF_00409">
    <property type="entry name" value="LpxK"/>
    <property type="match status" value="1"/>
</dbReference>
<evidence type="ECO:0000256" key="7">
    <source>
        <dbReference type="ARBA" id="ARBA00022679"/>
    </source>
</evidence>
<evidence type="ECO:0000313" key="16">
    <source>
        <dbReference type="Proteomes" id="UP000239406"/>
    </source>
</evidence>
<dbReference type="InterPro" id="IPR027417">
    <property type="entry name" value="P-loop_NTPase"/>
</dbReference>
<keyword evidence="9 13" id="KW-0418">Kinase</keyword>
<evidence type="ECO:0000256" key="9">
    <source>
        <dbReference type="ARBA" id="ARBA00022777"/>
    </source>
</evidence>